<reference evidence="2 3" key="1">
    <citation type="journal article" date="2021" name="Elife">
        <title>Chloroplast acquisition without the gene transfer in kleptoplastic sea slugs, Plakobranchus ocellatus.</title>
        <authorList>
            <person name="Maeda T."/>
            <person name="Takahashi S."/>
            <person name="Yoshida T."/>
            <person name="Shimamura S."/>
            <person name="Takaki Y."/>
            <person name="Nagai Y."/>
            <person name="Toyoda A."/>
            <person name="Suzuki Y."/>
            <person name="Arimoto A."/>
            <person name="Ishii H."/>
            <person name="Satoh N."/>
            <person name="Nishiyama T."/>
            <person name="Hasebe M."/>
            <person name="Maruyama T."/>
            <person name="Minagawa J."/>
            <person name="Obokata J."/>
            <person name="Shigenobu S."/>
        </authorList>
    </citation>
    <scope>NUCLEOTIDE SEQUENCE [LARGE SCALE GENOMIC DNA]</scope>
</reference>
<name>A0AAV3ZC47_9GAST</name>
<evidence type="ECO:0000256" key="1">
    <source>
        <dbReference type="SAM" id="Phobius"/>
    </source>
</evidence>
<comment type="caution">
    <text evidence="2">The sequence shown here is derived from an EMBL/GenBank/DDBJ whole genome shotgun (WGS) entry which is preliminary data.</text>
</comment>
<evidence type="ECO:0000313" key="2">
    <source>
        <dbReference type="EMBL" id="GFN92066.1"/>
    </source>
</evidence>
<keyword evidence="1" id="KW-0472">Membrane</keyword>
<dbReference type="Proteomes" id="UP000735302">
    <property type="component" value="Unassembled WGS sequence"/>
</dbReference>
<dbReference type="AlphaFoldDB" id="A0AAV3ZC47"/>
<proteinExistence type="predicted"/>
<feature type="transmembrane region" description="Helical" evidence="1">
    <location>
        <begin position="20"/>
        <end position="40"/>
    </location>
</feature>
<keyword evidence="1" id="KW-0812">Transmembrane</keyword>
<organism evidence="2 3">
    <name type="scientific">Plakobranchus ocellatus</name>
    <dbReference type="NCBI Taxonomy" id="259542"/>
    <lineage>
        <taxon>Eukaryota</taxon>
        <taxon>Metazoa</taxon>
        <taxon>Spiralia</taxon>
        <taxon>Lophotrochozoa</taxon>
        <taxon>Mollusca</taxon>
        <taxon>Gastropoda</taxon>
        <taxon>Heterobranchia</taxon>
        <taxon>Euthyneura</taxon>
        <taxon>Panpulmonata</taxon>
        <taxon>Sacoglossa</taxon>
        <taxon>Placobranchoidea</taxon>
        <taxon>Plakobranchidae</taxon>
        <taxon>Plakobranchus</taxon>
    </lineage>
</organism>
<dbReference type="EMBL" id="BLXT01002217">
    <property type="protein sequence ID" value="GFN92066.1"/>
    <property type="molecule type" value="Genomic_DNA"/>
</dbReference>
<accession>A0AAV3ZC47</accession>
<keyword evidence="1" id="KW-1133">Transmembrane helix</keyword>
<protein>
    <submittedName>
        <fullName evidence="2">Organic cation transporter-like protein</fullName>
    </submittedName>
</protein>
<dbReference type="Gene3D" id="1.20.1250.20">
    <property type="entry name" value="MFS general substrate transporter like domains"/>
    <property type="match status" value="1"/>
</dbReference>
<keyword evidence="3" id="KW-1185">Reference proteome</keyword>
<feature type="non-terminal residue" evidence="2">
    <location>
        <position position="161"/>
    </location>
</feature>
<sequence>MKTTVNLELLPQEYRSYETWLGGSVWGLGMVLFAIIASFFKRHLYQTSAILMLSENKRQCCTLKSHLHTSLNLDFMDESLRWLIVNGKAQQAEKVIRRIAKMNKRNEVPILEQFHEKLALRKKNGGEKLERPKQKDSQQLSVLYIFKVKRLFFNSVCLWFC</sequence>
<evidence type="ECO:0000313" key="3">
    <source>
        <dbReference type="Proteomes" id="UP000735302"/>
    </source>
</evidence>
<gene>
    <name evidence="2" type="ORF">PoB_001857200</name>
</gene>
<dbReference type="InterPro" id="IPR036259">
    <property type="entry name" value="MFS_trans_sf"/>
</dbReference>